<evidence type="ECO:0000256" key="2">
    <source>
        <dbReference type="ARBA" id="ARBA00023015"/>
    </source>
</evidence>
<dbReference type="RefSeq" id="WP_143026803.1">
    <property type="nucleotide sequence ID" value="NZ_FNBL01000006.1"/>
</dbReference>
<dbReference type="SUPFAM" id="SSF53850">
    <property type="entry name" value="Periplasmic binding protein-like II"/>
    <property type="match status" value="1"/>
</dbReference>
<dbReference type="SUPFAM" id="SSF46785">
    <property type="entry name" value="Winged helix' DNA-binding domain"/>
    <property type="match status" value="1"/>
</dbReference>
<dbReference type="CDD" id="cd08472">
    <property type="entry name" value="PBP2_CrgA_like_3"/>
    <property type="match status" value="1"/>
</dbReference>
<dbReference type="Pfam" id="PF03466">
    <property type="entry name" value="LysR_substrate"/>
    <property type="match status" value="1"/>
</dbReference>
<dbReference type="Gene3D" id="3.40.190.290">
    <property type="match status" value="1"/>
</dbReference>
<accession>A0A1G7MY41</accession>
<dbReference type="FunFam" id="1.10.10.10:FF:000001">
    <property type="entry name" value="LysR family transcriptional regulator"/>
    <property type="match status" value="1"/>
</dbReference>
<dbReference type="AlphaFoldDB" id="A0A1G7MY41"/>
<evidence type="ECO:0000256" key="3">
    <source>
        <dbReference type="ARBA" id="ARBA00023125"/>
    </source>
</evidence>
<sequence>MIDRLATMRLFVRVLERGSFTKAAADLNIPRSTASEAIQRLERDLESRLLDRTTRHIAATPDGAAYYQRCLSILADLEEAEGALRGHEPSGLLRIDAPGTLTRVFLLPRLSGFLARYPKITLQLGQTERLVDLVREGVDCVIRAGEPEDSTMMMRRLASIPEITCASPEYLAKYGTPQSVKDLDGHRMVGFLSSRTGTAMPLEFKVGTGFEEVSLPATVTANDADTVHHLAREGFGLVQAPKYRFLDDLEAGRLVEVLTNAPPPPIFLAAYSPQNRQLSPRVRVFLDWVVHVFEDAAL</sequence>
<evidence type="ECO:0000256" key="4">
    <source>
        <dbReference type="ARBA" id="ARBA00023163"/>
    </source>
</evidence>
<dbReference type="PANTHER" id="PTHR30537">
    <property type="entry name" value="HTH-TYPE TRANSCRIPTIONAL REGULATOR"/>
    <property type="match status" value="1"/>
</dbReference>
<dbReference type="GO" id="GO:0006351">
    <property type="term" value="P:DNA-templated transcription"/>
    <property type="evidence" value="ECO:0007669"/>
    <property type="project" value="TreeGrafter"/>
</dbReference>
<keyword evidence="2" id="KW-0805">Transcription regulation</keyword>
<comment type="similarity">
    <text evidence="1">Belongs to the LysR transcriptional regulatory family.</text>
</comment>
<dbReference type="PROSITE" id="PS50931">
    <property type="entry name" value="HTH_LYSR"/>
    <property type="match status" value="1"/>
</dbReference>
<dbReference type="Pfam" id="PF00126">
    <property type="entry name" value="HTH_1"/>
    <property type="match status" value="1"/>
</dbReference>
<dbReference type="InterPro" id="IPR058163">
    <property type="entry name" value="LysR-type_TF_proteobact-type"/>
</dbReference>
<keyword evidence="3 6" id="KW-0238">DNA-binding</keyword>
<dbReference type="Proteomes" id="UP000182284">
    <property type="component" value="Unassembled WGS sequence"/>
</dbReference>
<protein>
    <submittedName>
        <fullName evidence="6">DNA-binding transcriptional regulator, LysR family</fullName>
    </submittedName>
</protein>
<proteinExistence type="inferred from homology"/>
<dbReference type="GO" id="GO:0043565">
    <property type="term" value="F:sequence-specific DNA binding"/>
    <property type="evidence" value="ECO:0007669"/>
    <property type="project" value="TreeGrafter"/>
</dbReference>
<dbReference type="PANTHER" id="PTHR30537:SF72">
    <property type="entry name" value="LYSR FAMILY TRANSCRIPTIONAL REGULATOR"/>
    <property type="match status" value="1"/>
</dbReference>
<dbReference type="EMBL" id="FNBL01000006">
    <property type="protein sequence ID" value="SDF66597.1"/>
    <property type="molecule type" value="Genomic_DNA"/>
</dbReference>
<keyword evidence="4" id="KW-0804">Transcription</keyword>
<gene>
    <name evidence="6" type="ORF">SAMN04488117_10685</name>
</gene>
<evidence type="ECO:0000259" key="5">
    <source>
        <dbReference type="PROSITE" id="PS50931"/>
    </source>
</evidence>
<evidence type="ECO:0000313" key="7">
    <source>
        <dbReference type="Proteomes" id="UP000182284"/>
    </source>
</evidence>
<dbReference type="OrthoDB" id="9813056at2"/>
<dbReference type="GO" id="GO:0003700">
    <property type="term" value="F:DNA-binding transcription factor activity"/>
    <property type="evidence" value="ECO:0007669"/>
    <property type="project" value="InterPro"/>
</dbReference>
<dbReference type="InterPro" id="IPR005119">
    <property type="entry name" value="LysR_subst-bd"/>
</dbReference>
<dbReference type="InterPro" id="IPR036388">
    <property type="entry name" value="WH-like_DNA-bd_sf"/>
</dbReference>
<evidence type="ECO:0000256" key="1">
    <source>
        <dbReference type="ARBA" id="ARBA00009437"/>
    </source>
</evidence>
<organism evidence="6 7">
    <name type="scientific">Celeribacter baekdonensis</name>
    <dbReference type="NCBI Taxonomy" id="875171"/>
    <lineage>
        <taxon>Bacteria</taxon>
        <taxon>Pseudomonadati</taxon>
        <taxon>Pseudomonadota</taxon>
        <taxon>Alphaproteobacteria</taxon>
        <taxon>Rhodobacterales</taxon>
        <taxon>Roseobacteraceae</taxon>
        <taxon>Celeribacter</taxon>
    </lineage>
</organism>
<name>A0A1G7MY41_9RHOB</name>
<evidence type="ECO:0000313" key="6">
    <source>
        <dbReference type="EMBL" id="SDF66597.1"/>
    </source>
</evidence>
<reference evidence="6 7" key="1">
    <citation type="submission" date="2016-10" db="EMBL/GenBank/DDBJ databases">
        <authorList>
            <person name="de Groot N.N."/>
        </authorList>
    </citation>
    <scope>NUCLEOTIDE SEQUENCE [LARGE SCALE GENOMIC DNA]</scope>
    <source>
        <strain evidence="6 7">DSM 27375</strain>
    </source>
</reference>
<dbReference type="InterPro" id="IPR036390">
    <property type="entry name" value="WH_DNA-bd_sf"/>
</dbReference>
<feature type="domain" description="HTH lysR-type" evidence="5">
    <location>
        <begin position="3"/>
        <end position="60"/>
    </location>
</feature>
<dbReference type="Gene3D" id="1.10.10.10">
    <property type="entry name" value="Winged helix-like DNA-binding domain superfamily/Winged helix DNA-binding domain"/>
    <property type="match status" value="1"/>
</dbReference>
<dbReference type="InterPro" id="IPR000847">
    <property type="entry name" value="LysR_HTH_N"/>
</dbReference>